<dbReference type="Proteomes" id="UP000249842">
    <property type="component" value="Unassembled WGS sequence"/>
</dbReference>
<dbReference type="OrthoDB" id="9795340at2"/>
<evidence type="ECO:0000313" key="3">
    <source>
        <dbReference type="Proteomes" id="UP000249842"/>
    </source>
</evidence>
<dbReference type="PANTHER" id="PTHR12910">
    <property type="entry name" value="NADH-UBIQUINONE OXIDOREDUCTASE SUBUNIT B17.2"/>
    <property type="match status" value="1"/>
</dbReference>
<keyword evidence="3" id="KW-1185">Reference proteome</keyword>
<evidence type="ECO:0000256" key="1">
    <source>
        <dbReference type="SAM" id="MobiDB-lite"/>
    </source>
</evidence>
<protein>
    <submittedName>
        <fullName evidence="2">NADH:ubiquinone oxidoreductase subunit NDUFA12</fullName>
    </submittedName>
</protein>
<proteinExistence type="predicted"/>
<dbReference type="InterPro" id="IPR007763">
    <property type="entry name" value="NDUFA12"/>
</dbReference>
<gene>
    <name evidence="2" type="ORF">DJ021_17525</name>
</gene>
<dbReference type="NCBIfam" id="NF006040">
    <property type="entry name" value="PRK08183.1"/>
    <property type="match status" value="1"/>
</dbReference>
<organism evidence="2 3">
    <name type="scientific">Phenylobacterium hankyongense</name>
    <dbReference type="NCBI Taxonomy" id="1813876"/>
    <lineage>
        <taxon>Bacteria</taxon>
        <taxon>Pseudomonadati</taxon>
        <taxon>Pseudomonadota</taxon>
        <taxon>Alphaproteobacteria</taxon>
        <taxon>Caulobacterales</taxon>
        <taxon>Caulobacteraceae</taxon>
        <taxon>Phenylobacterium</taxon>
    </lineage>
</organism>
<comment type="caution">
    <text evidence="2">The sequence shown here is derived from an EMBL/GenBank/DDBJ whole genome shotgun (WGS) entry which is preliminary data.</text>
</comment>
<dbReference type="PANTHER" id="PTHR12910:SF2">
    <property type="entry name" value="NADH DEHYDROGENASE [UBIQUINONE] 1 ALPHA SUBCOMPLEX SUBUNIT 12"/>
    <property type="match status" value="1"/>
</dbReference>
<dbReference type="Pfam" id="PF05071">
    <property type="entry name" value="NDUFA12"/>
    <property type="match status" value="1"/>
</dbReference>
<accession>A0A328B4T1</accession>
<keyword evidence="2" id="KW-0830">Ubiquinone</keyword>
<dbReference type="EMBL" id="QFYP01000001">
    <property type="protein sequence ID" value="RAK61879.1"/>
    <property type="molecule type" value="Genomic_DNA"/>
</dbReference>
<dbReference type="GO" id="GO:0045271">
    <property type="term" value="C:respiratory chain complex I"/>
    <property type="evidence" value="ECO:0007669"/>
    <property type="project" value="InterPro"/>
</dbReference>
<name>A0A328B4T1_9CAUL</name>
<reference evidence="3" key="1">
    <citation type="submission" date="2018-05" db="EMBL/GenBank/DDBJ databases">
        <authorList>
            <person name="Li X."/>
        </authorList>
    </citation>
    <scope>NUCLEOTIDE SEQUENCE [LARGE SCALE GENOMIC DNA]</scope>
    <source>
        <strain evidence="3">HKS-05</strain>
    </source>
</reference>
<feature type="compositionally biased region" description="Basic and acidic residues" evidence="1">
    <location>
        <begin position="111"/>
        <end position="127"/>
    </location>
</feature>
<evidence type="ECO:0000313" key="2">
    <source>
        <dbReference type="EMBL" id="RAK61879.1"/>
    </source>
</evidence>
<feature type="region of interest" description="Disordered" evidence="1">
    <location>
        <begin position="98"/>
        <end position="127"/>
    </location>
</feature>
<dbReference type="AlphaFoldDB" id="A0A328B4T1"/>
<dbReference type="GO" id="GO:0006979">
    <property type="term" value="P:response to oxidative stress"/>
    <property type="evidence" value="ECO:0007669"/>
    <property type="project" value="TreeGrafter"/>
</dbReference>
<sequence>MFTWWNGATAGIHFTIARRGVFIGQDENGNRYYEAKDTSDSYDGRKRRWVVFNGYAEASKVTPDWHGWLHHTFIEPPTVEPFVVKSWEKEHRPNLSGTIHAYRPKGSLARGGERQRATGDYEAWKPE</sequence>